<keyword evidence="2" id="KW-1185">Reference proteome</keyword>
<dbReference type="Proteomes" id="UP000218083">
    <property type="component" value="Unassembled WGS sequence"/>
</dbReference>
<organism evidence="1 2">
    <name type="scientific">Halorubrum salipaludis</name>
    <dbReference type="NCBI Taxonomy" id="2032630"/>
    <lineage>
        <taxon>Archaea</taxon>
        <taxon>Methanobacteriati</taxon>
        <taxon>Methanobacteriota</taxon>
        <taxon>Stenosarchaea group</taxon>
        <taxon>Halobacteria</taxon>
        <taxon>Halobacteriales</taxon>
        <taxon>Haloferacaceae</taxon>
        <taxon>Halorubrum</taxon>
    </lineage>
</organism>
<reference evidence="1 2" key="1">
    <citation type="submission" date="2017-08" db="EMBL/GenBank/DDBJ databases">
        <title>The strain WRN001 was isolated from Binhai saline alkaline soil, Tianjin, China.</title>
        <authorList>
            <person name="Liu D."/>
            <person name="Zhang G."/>
        </authorList>
    </citation>
    <scope>NUCLEOTIDE SEQUENCE [LARGE SCALE GENOMIC DNA]</scope>
    <source>
        <strain evidence="1 2">WN019</strain>
    </source>
</reference>
<accession>A0A2A2FA19</accession>
<sequence length="113" mass="13102">MPSKPVGDEWTVEWMTPKPNSDGFLDNLVLRPEQAAEYGDDLVMALRVDGEILRERGLDPKEPFGWKIENGELLMKQIPRQAFEWAAESDREDSLYAQQVLDSRARRRIRNSQ</sequence>
<gene>
    <name evidence="1" type="ORF">CK500_14295</name>
</gene>
<name>A0A2A2FA19_9EURY</name>
<dbReference type="RefSeq" id="WP_095637912.1">
    <property type="nucleotide sequence ID" value="NZ_NSKC01000010.1"/>
</dbReference>
<dbReference type="EMBL" id="NSKC01000010">
    <property type="protein sequence ID" value="PAU81472.1"/>
    <property type="molecule type" value="Genomic_DNA"/>
</dbReference>
<dbReference type="OrthoDB" id="304881at2157"/>
<comment type="caution">
    <text evidence="1">The sequence shown here is derived from an EMBL/GenBank/DDBJ whole genome shotgun (WGS) entry which is preliminary data.</text>
</comment>
<proteinExistence type="predicted"/>
<protein>
    <submittedName>
        <fullName evidence="1">Uncharacterized protein</fullName>
    </submittedName>
</protein>
<evidence type="ECO:0000313" key="2">
    <source>
        <dbReference type="Proteomes" id="UP000218083"/>
    </source>
</evidence>
<evidence type="ECO:0000313" key="1">
    <source>
        <dbReference type="EMBL" id="PAU81472.1"/>
    </source>
</evidence>
<dbReference type="AlphaFoldDB" id="A0A2A2FA19"/>